<dbReference type="SUPFAM" id="SSF46785">
    <property type="entry name" value="Winged helix' DNA-binding domain"/>
    <property type="match status" value="1"/>
</dbReference>
<dbReference type="Proteomes" id="UP001519287">
    <property type="component" value="Unassembled WGS sequence"/>
</dbReference>
<evidence type="ECO:0000256" key="1">
    <source>
        <dbReference type="ARBA" id="ARBA00023015"/>
    </source>
</evidence>
<feature type="domain" description="HTH marR-type" evidence="4">
    <location>
        <begin position="19"/>
        <end position="148"/>
    </location>
</feature>
<dbReference type="Gene3D" id="1.10.10.10">
    <property type="entry name" value="Winged helix-like DNA-binding domain superfamily/Winged helix DNA-binding domain"/>
    <property type="match status" value="1"/>
</dbReference>
<dbReference type="PROSITE" id="PS50995">
    <property type="entry name" value="HTH_MARR_2"/>
    <property type="match status" value="1"/>
</dbReference>
<dbReference type="PANTHER" id="PTHR33164:SF64">
    <property type="entry name" value="TRANSCRIPTIONAL REGULATOR SLYA"/>
    <property type="match status" value="1"/>
</dbReference>
<comment type="caution">
    <text evidence="5">The sequence shown here is derived from an EMBL/GenBank/DDBJ whole genome shotgun (WGS) entry which is preliminary data.</text>
</comment>
<organism evidence="5 6">
    <name type="scientific">Paenibacillus eucommiae</name>
    <dbReference type="NCBI Taxonomy" id="1355755"/>
    <lineage>
        <taxon>Bacteria</taxon>
        <taxon>Bacillati</taxon>
        <taxon>Bacillota</taxon>
        <taxon>Bacilli</taxon>
        <taxon>Bacillales</taxon>
        <taxon>Paenibacillaceae</taxon>
        <taxon>Paenibacillus</taxon>
    </lineage>
</organism>
<evidence type="ECO:0000256" key="3">
    <source>
        <dbReference type="ARBA" id="ARBA00023163"/>
    </source>
</evidence>
<dbReference type="GO" id="GO:0003677">
    <property type="term" value="F:DNA binding"/>
    <property type="evidence" value="ECO:0007669"/>
    <property type="project" value="UniProtKB-KW"/>
</dbReference>
<dbReference type="PANTHER" id="PTHR33164">
    <property type="entry name" value="TRANSCRIPTIONAL REGULATOR, MARR FAMILY"/>
    <property type="match status" value="1"/>
</dbReference>
<dbReference type="PRINTS" id="PR00598">
    <property type="entry name" value="HTHMARR"/>
</dbReference>
<dbReference type="SMART" id="SM00347">
    <property type="entry name" value="HTH_MARR"/>
    <property type="match status" value="1"/>
</dbReference>
<reference evidence="5 6" key="1">
    <citation type="submission" date="2021-03" db="EMBL/GenBank/DDBJ databases">
        <title>Genomic Encyclopedia of Type Strains, Phase IV (KMG-IV): sequencing the most valuable type-strain genomes for metagenomic binning, comparative biology and taxonomic classification.</title>
        <authorList>
            <person name="Goeker M."/>
        </authorList>
    </citation>
    <scope>NUCLEOTIDE SEQUENCE [LARGE SCALE GENOMIC DNA]</scope>
    <source>
        <strain evidence="5 6">DSM 26048</strain>
    </source>
</reference>
<evidence type="ECO:0000259" key="4">
    <source>
        <dbReference type="PROSITE" id="PS50995"/>
    </source>
</evidence>
<keyword evidence="1" id="KW-0805">Transcription regulation</keyword>
<dbReference type="InterPro" id="IPR000835">
    <property type="entry name" value="HTH_MarR-typ"/>
</dbReference>
<dbReference type="Pfam" id="PF12802">
    <property type="entry name" value="MarR_2"/>
    <property type="match status" value="1"/>
</dbReference>
<dbReference type="RefSeq" id="WP_209971998.1">
    <property type="nucleotide sequence ID" value="NZ_JAGGLB010000008.1"/>
</dbReference>
<name>A0ABS4IUI7_9BACL</name>
<sequence length="151" mass="17461">MKDNDPNNIRFPWGTGDSVHELIKLLFNTTRREIENAIRPVGVTSQQALALRLLTHQPGITQSELEAFLHIEKSSVSNLIKGLCDKNWVERRHHPDDSRIRQIYITPEGQRINDQAVPLVEQIKSRSDDMLSEEEEAILKLLLRKVLRSYQ</sequence>
<dbReference type="InterPro" id="IPR039422">
    <property type="entry name" value="MarR/SlyA-like"/>
</dbReference>
<dbReference type="EMBL" id="JAGGLB010000008">
    <property type="protein sequence ID" value="MBP1991235.1"/>
    <property type="molecule type" value="Genomic_DNA"/>
</dbReference>
<protein>
    <submittedName>
        <fullName evidence="5">DNA-binding MarR family transcriptional regulator</fullName>
    </submittedName>
</protein>
<dbReference type="InterPro" id="IPR036390">
    <property type="entry name" value="WH_DNA-bd_sf"/>
</dbReference>
<accession>A0ABS4IUI7</accession>
<gene>
    <name evidence="5" type="ORF">J2Z66_002842</name>
</gene>
<keyword evidence="6" id="KW-1185">Reference proteome</keyword>
<proteinExistence type="predicted"/>
<dbReference type="InterPro" id="IPR036388">
    <property type="entry name" value="WH-like_DNA-bd_sf"/>
</dbReference>
<keyword evidence="2 5" id="KW-0238">DNA-binding</keyword>
<keyword evidence="3" id="KW-0804">Transcription</keyword>
<evidence type="ECO:0000313" key="5">
    <source>
        <dbReference type="EMBL" id="MBP1991235.1"/>
    </source>
</evidence>
<evidence type="ECO:0000256" key="2">
    <source>
        <dbReference type="ARBA" id="ARBA00023125"/>
    </source>
</evidence>
<evidence type="ECO:0000313" key="6">
    <source>
        <dbReference type="Proteomes" id="UP001519287"/>
    </source>
</evidence>